<dbReference type="PANTHER" id="PTHR45774">
    <property type="entry name" value="BTB/POZ DOMAIN-CONTAINING"/>
    <property type="match status" value="1"/>
</dbReference>
<dbReference type="SUPFAM" id="SSF49599">
    <property type="entry name" value="TRAF domain-like"/>
    <property type="match status" value="3"/>
</dbReference>
<feature type="domain" description="BTB" evidence="1">
    <location>
        <begin position="79"/>
        <end position="159"/>
    </location>
</feature>
<keyword evidence="4" id="KW-1185">Reference proteome</keyword>
<evidence type="ECO:0000259" key="1">
    <source>
        <dbReference type="PROSITE" id="PS50097"/>
    </source>
</evidence>
<dbReference type="SMART" id="SM00061">
    <property type="entry name" value="MATH"/>
    <property type="match status" value="3"/>
</dbReference>
<dbReference type="InterPro" id="IPR002083">
    <property type="entry name" value="MATH/TRAF_dom"/>
</dbReference>
<dbReference type="InterPro" id="IPR011333">
    <property type="entry name" value="SKP1/BTB/POZ_sf"/>
</dbReference>
<dbReference type="PANTHER" id="PTHR45774:SF3">
    <property type="entry name" value="BTB (POZ) DOMAIN-CONTAINING 2B-RELATED"/>
    <property type="match status" value="1"/>
</dbReference>
<evidence type="ECO:0000313" key="4">
    <source>
        <dbReference type="Proteomes" id="UP001620645"/>
    </source>
</evidence>
<dbReference type="Proteomes" id="UP001620645">
    <property type="component" value="Unassembled WGS sequence"/>
</dbReference>
<protein>
    <submittedName>
        <fullName evidence="3">Uncharacterized protein</fullName>
    </submittedName>
</protein>
<name>A0ABD2JBC0_HETSC</name>
<accession>A0ABD2JBC0</accession>
<dbReference type="AlphaFoldDB" id="A0ABD2JBC0"/>
<sequence length="797" mass="90815">MSYSLNSTISEFTVDQAPFENENLTPFEALRRVRMTELERLQKMNSEKGNEENDNKINTTKADILADRMKLLLSTAKFADAHFLVGQNDKKQLVLAHRAILSASSDVFEAMFQKEATENANGKIASSEKDGPVLIPDVDAEAFKVMLRFIYSDDLSELNGQNAAEVLYAALKFNVIGLVKACADFPIPKLTNVFAALSFARFNDLLKDFVQRCLAYIDKNADDLLKSEEFLQIDQNLLCEIFGPENRRTMLDPALYKIRFPLISKEEFTKKIVPSDVLSKDEVIAVYQFHSLPNCRGICDGLLPMQFSTNGRISDRKKGTLLMDIEKVSEFAREDFESRRYSEKVYINGLSWKILAQIKTKNGSSDNKKWLGFSLVCDAPEEDLFWNSCYRSATFRIVSQKSGAMNSIGTLTDRVFYKMQTKEGFPNFISFAELLDPSNGFYNKEEDKVKLAIDVITVDEPKVDKFILDKSKSKGALFMDIEKVSEFSREVIGSERKSETVHIKGFPWKIWAKIEKKNENTDNEKFFGFYLLCNVKDWFWRCFVRSATFRIVSQKNGAENSTGTLCDHVFNKSTGWGFENFISFAELMDPANGFYDKNEDKVTLTIDVITVDEPKMDKLILDQPKSNATISMEIEKVSEFAREIIGSKRKSKTVHIKGFPWKILAQIEKNNESTDNGKFFGFYLSCDAPKGARNWSCKCSAILRIVSKKNGVSDFRRELDDNVFDSKVNNCCWGYPNFISFAELIDTSNGFYDKSEDNVTLAIDFTVKEAKTEDFGHFCVFSPFSAIFGNLHKKMEK</sequence>
<reference evidence="3 4" key="1">
    <citation type="submission" date="2024-10" db="EMBL/GenBank/DDBJ databases">
        <authorList>
            <person name="Kim D."/>
        </authorList>
    </citation>
    <scope>NUCLEOTIDE SEQUENCE [LARGE SCALE GENOMIC DNA]</scope>
    <source>
        <strain evidence="3">Taebaek</strain>
    </source>
</reference>
<dbReference type="Pfam" id="PF22486">
    <property type="entry name" value="MATH_2"/>
    <property type="match status" value="3"/>
</dbReference>
<feature type="domain" description="MATH" evidence="2">
    <location>
        <begin position="318"/>
        <end position="453"/>
    </location>
</feature>
<dbReference type="EMBL" id="JBICCN010000172">
    <property type="protein sequence ID" value="KAL3087872.1"/>
    <property type="molecule type" value="Genomic_DNA"/>
</dbReference>
<evidence type="ECO:0000259" key="2">
    <source>
        <dbReference type="PROSITE" id="PS50144"/>
    </source>
</evidence>
<evidence type="ECO:0000313" key="3">
    <source>
        <dbReference type="EMBL" id="KAL3087872.1"/>
    </source>
</evidence>
<dbReference type="Gene3D" id="3.30.710.10">
    <property type="entry name" value="Potassium Channel Kv1.1, Chain A"/>
    <property type="match status" value="1"/>
</dbReference>
<comment type="caution">
    <text evidence="3">The sequence shown here is derived from an EMBL/GenBank/DDBJ whole genome shotgun (WGS) entry which is preliminary data.</text>
</comment>
<proteinExistence type="predicted"/>
<dbReference type="Pfam" id="PF00651">
    <property type="entry name" value="BTB"/>
    <property type="match status" value="1"/>
</dbReference>
<dbReference type="PROSITE" id="PS50144">
    <property type="entry name" value="MATH"/>
    <property type="match status" value="3"/>
</dbReference>
<gene>
    <name evidence="3" type="ORF">niasHS_008573</name>
</gene>
<dbReference type="InterPro" id="IPR000210">
    <property type="entry name" value="BTB/POZ_dom"/>
</dbReference>
<feature type="domain" description="MATH" evidence="2">
    <location>
        <begin position="474"/>
        <end position="606"/>
    </location>
</feature>
<feature type="domain" description="MATH" evidence="2">
    <location>
        <begin position="627"/>
        <end position="763"/>
    </location>
</feature>
<dbReference type="Gene3D" id="2.60.210.10">
    <property type="entry name" value="Apoptosis, Tumor Necrosis Factor Receptor Associated Protein 2, Chain A"/>
    <property type="match status" value="3"/>
</dbReference>
<dbReference type="InterPro" id="IPR008974">
    <property type="entry name" value="TRAF-like"/>
</dbReference>
<dbReference type="SUPFAM" id="SSF54695">
    <property type="entry name" value="POZ domain"/>
    <property type="match status" value="1"/>
</dbReference>
<dbReference type="PROSITE" id="PS50097">
    <property type="entry name" value="BTB"/>
    <property type="match status" value="1"/>
</dbReference>
<dbReference type="SMART" id="SM00225">
    <property type="entry name" value="BTB"/>
    <property type="match status" value="1"/>
</dbReference>
<organism evidence="3 4">
    <name type="scientific">Heterodera schachtii</name>
    <name type="common">Sugarbeet cyst nematode worm</name>
    <name type="synonym">Tylenchus schachtii</name>
    <dbReference type="NCBI Taxonomy" id="97005"/>
    <lineage>
        <taxon>Eukaryota</taxon>
        <taxon>Metazoa</taxon>
        <taxon>Ecdysozoa</taxon>
        <taxon>Nematoda</taxon>
        <taxon>Chromadorea</taxon>
        <taxon>Rhabditida</taxon>
        <taxon>Tylenchina</taxon>
        <taxon>Tylenchomorpha</taxon>
        <taxon>Tylenchoidea</taxon>
        <taxon>Heteroderidae</taxon>
        <taxon>Heteroderinae</taxon>
        <taxon>Heterodera</taxon>
    </lineage>
</organism>